<evidence type="ECO:0000259" key="2">
    <source>
        <dbReference type="PROSITE" id="PS50110"/>
    </source>
</evidence>
<dbReference type="EMBL" id="LAZR01000398">
    <property type="protein sequence ID" value="KKN70736.1"/>
    <property type="molecule type" value="Genomic_DNA"/>
</dbReference>
<dbReference type="Pfam" id="PF00072">
    <property type="entry name" value="Response_reg"/>
    <property type="match status" value="1"/>
</dbReference>
<accession>A0A0F9VAZ7</accession>
<dbReference type="AlphaFoldDB" id="A0A0F9VAZ7"/>
<name>A0A0F9VAZ7_9ZZZZ</name>
<feature type="domain" description="Response regulatory" evidence="2">
    <location>
        <begin position="12"/>
        <end position="127"/>
    </location>
</feature>
<gene>
    <name evidence="3" type="ORF">LCGC14_0428060</name>
</gene>
<dbReference type="SMART" id="SM00448">
    <property type="entry name" value="REC"/>
    <property type="match status" value="1"/>
</dbReference>
<evidence type="ECO:0000256" key="1">
    <source>
        <dbReference type="ARBA" id="ARBA00022553"/>
    </source>
</evidence>
<protein>
    <recommendedName>
        <fullName evidence="2">Response regulatory domain-containing protein</fullName>
    </recommendedName>
</protein>
<dbReference type="PROSITE" id="PS50110">
    <property type="entry name" value="RESPONSE_REGULATORY"/>
    <property type="match status" value="1"/>
</dbReference>
<proteinExistence type="predicted"/>
<reference evidence="3" key="1">
    <citation type="journal article" date="2015" name="Nature">
        <title>Complex archaea that bridge the gap between prokaryotes and eukaryotes.</title>
        <authorList>
            <person name="Spang A."/>
            <person name="Saw J.H."/>
            <person name="Jorgensen S.L."/>
            <person name="Zaremba-Niedzwiedzka K."/>
            <person name="Martijn J."/>
            <person name="Lind A.E."/>
            <person name="van Eijk R."/>
            <person name="Schleper C."/>
            <person name="Guy L."/>
            <person name="Ettema T.J."/>
        </authorList>
    </citation>
    <scope>NUCLEOTIDE SEQUENCE</scope>
</reference>
<sequence length="133" mass="13909">MSAPTEPSDKFAVLVVEDEYLVALYLEDALDDLGYRCCGVAGTPEEALSMAESERPAIALVDIGLRGGGDGIALASGLRDHFGVAVIFLSGSSDPETRRRAEVAQPRGFLSKPCMDDELAAALRSALAAPPSV</sequence>
<dbReference type="SUPFAM" id="SSF52172">
    <property type="entry name" value="CheY-like"/>
    <property type="match status" value="1"/>
</dbReference>
<keyword evidence="1" id="KW-0597">Phosphoprotein</keyword>
<organism evidence="3">
    <name type="scientific">marine sediment metagenome</name>
    <dbReference type="NCBI Taxonomy" id="412755"/>
    <lineage>
        <taxon>unclassified sequences</taxon>
        <taxon>metagenomes</taxon>
        <taxon>ecological metagenomes</taxon>
    </lineage>
</organism>
<dbReference type="Gene3D" id="3.40.50.2300">
    <property type="match status" value="1"/>
</dbReference>
<dbReference type="InterPro" id="IPR050595">
    <property type="entry name" value="Bact_response_regulator"/>
</dbReference>
<dbReference type="InterPro" id="IPR001789">
    <property type="entry name" value="Sig_transdc_resp-reg_receiver"/>
</dbReference>
<evidence type="ECO:0000313" key="3">
    <source>
        <dbReference type="EMBL" id="KKN70736.1"/>
    </source>
</evidence>
<dbReference type="PANTHER" id="PTHR44591:SF3">
    <property type="entry name" value="RESPONSE REGULATORY DOMAIN-CONTAINING PROTEIN"/>
    <property type="match status" value="1"/>
</dbReference>
<comment type="caution">
    <text evidence="3">The sequence shown here is derived from an EMBL/GenBank/DDBJ whole genome shotgun (WGS) entry which is preliminary data.</text>
</comment>
<dbReference type="InterPro" id="IPR011006">
    <property type="entry name" value="CheY-like_superfamily"/>
</dbReference>
<dbReference type="PANTHER" id="PTHR44591">
    <property type="entry name" value="STRESS RESPONSE REGULATOR PROTEIN 1"/>
    <property type="match status" value="1"/>
</dbReference>
<dbReference type="GO" id="GO:0000160">
    <property type="term" value="P:phosphorelay signal transduction system"/>
    <property type="evidence" value="ECO:0007669"/>
    <property type="project" value="InterPro"/>
</dbReference>